<dbReference type="Proteomes" id="UP000198847">
    <property type="component" value="Unassembled WGS sequence"/>
</dbReference>
<name>A0A1H8V8K3_9FIRM</name>
<dbReference type="InterPro" id="IPR004481">
    <property type="entry name" value="K/Na/Ca-exchanger"/>
</dbReference>
<dbReference type="STRING" id="112903.SAMN04490178_110106"/>
<dbReference type="AlphaFoldDB" id="A0A1H8V8K3"/>
<dbReference type="RefSeq" id="WP_091746594.1">
    <property type="nucleotide sequence ID" value="NZ_FODY01000010.1"/>
</dbReference>
<dbReference type="GO" id="GO:0008273">
    <property type="term" value="F:calcium, potassium:sodium antiporter activity"/>
    <property type="evidence" value="ECO:0007669"/>
    <property type="project" value="TreeGrafter"/>
</dbReference>
<feature type="domain" description="Sodium/calcium exchanger membrane region" evidence="6">
    <location>
        <begin position="184"/>
        <end position="318"/>
    </location>
</feature>
<proteinExistence type="predicted"/>
<keyword evidence="4 5" id="KW-0472">Membrane</keyword>
<feature type="transmembrane region" description="Helical" evidence="5">
    <location>
        <begin position="307"/>
        <end position="329"/>
    </location>
</feature>
<evidence type="ECO:0000256" key="1">
    <source>
        <dbReference type="ARBA" id="ARBA00004141"/>
    </source>
</evidence>
<organism evidence="7 8">
    <name type="scientific">Propionispora vibrioides</name>
    <dbReference type="NCBI Taxonomy" id="112903"/>
    <lineage>
        <taxon>Bacteria</taxon>
        <taxon>Bacillati</taxon>
        <taxon>Bacillota</taxon>
        <taxon>Negativicutes</taxon>
        <taxon>Selenomonadales</taxon>
        <taxon>Sporomusaceae</taxon>
        <taxon>Propionispora</taxon>
    </lineage>
</organism>
<evidence type="ECO:0000313" key="8">
    <source>
        <dbReference type="Proteomes" id="UP000198847"/>
    </source>
</evidence>
<feature type="transmembrane region" description="Helical" evidence="5">
    <location>
        <begin position="38"/>
        <end position="65"/>
    </location>
</feature>
<accession>A0A1H8V8K3</accession>
<evidence type="ECO:0000256" key="4">
    <source>
        <dbReference type="ARBA" id="ARBA00023136"/>
    </source>
</evidence>
<dbReference type="EMBL" id="FODY01000010">
    <property type="protein sequence ID" value="SEP11138.1"/>
    <property type="molecule type" value="Genomic_DNA"/>
</dbReference>
<keyword evidence="2 5" id="KW-0812">Transmembrane</keyword>
<dbReference type="InterPro" id="IPR044880">
    <property type="entry name" value="NCX_ion-bd_dom_sf"/>
</dbReference>
<protein>
    <submittedName>
        <fullName evidence="7">Cation:H+ antiporter</fullName>
    </submittedName>
</protein>
<feature type="transmembrane region" description="Helical" evidence="5">
    <location>
        <begin position="6"/>
        <end position="26"/>
    </location>
</feature>
<sequence length="343" mass="37534">MLWDFAVLLAAAGLIYISCELFVNGIEWVGKKFNISQNAVGSVLAALGTALPESSVTLMAVAFGVQDIGVGAALGGPLILSTVGYAVVGWCLFIYLKQQARATCLSIDSDKLARNQVWFLVIFTFNIALGLIAFPGKAYSGLLLIAAYAWYAVREMQAESSVAKNLAPLTFRPHEKDPSVYWVLLQTGLALILIFLGSQTFVHRLEGFSLTLGLPAHIVALFLSPVATELPETINAVIWVRQGKIALALSNISGSMMIQAAIPSALGLLFTSWRFDQYLVMAGAVTWLSIFFLWLTLRRQHLCVSRLLFCGFFYLLFVAGTYASAVHLVDYQSLSERVLRFFA</sequence>
<dbReference type="PANTHER" id="PTHR10846">
    <property type="entry name" value="SODIUM/POTASSIUM/CALCIUM EXCHANGER"/>
    <property type="match status" value="1"/>
</dbReference>
<feature type="domain" description="Sodium/calcium exchanger membrane region" evidence="6">
    <location>
        <begin position="5"/>
        <end position="153"/>
    </location>
</feature>
<feature type="transmembrane region" description="Helical" evidence="5">
    <location>
        <begin position="117"/>
        <end position="134"/>
    </location>
</feature>
<evidence type="ECO:0000256" key="5">
    <source>
        <dbReference type="SAM" id="Phobius"/>
    </source>
</evidence>
<evidence type="ECO:0000256" key="3">
    <source>
        <dbReference type="ARBA" id="ARBA00022989"/>
    </source>
</evidence>
<reference evidence="7 8" key="1">
    <citation type="submission" date="2016-10" db="EMBL/GenBank/DDBJ databases">
        <authorList>
            <person name="de Groot N.N."/>
        </authorList>
    </citation>
    <scope>NUCLEOTIDE SEQUENCE [LARGE SCALE GENOMIC DNA]</scope>
    <source>
        <strain evidence="7 8">DSM 13305</strain>
    </source>
</reference>
<keyword evidence="8" id="KW-1185">Reference proteome</keyword>
<feature type="transmembrane region" description="Helical" evidence="5">
    <location>
        <begin position="77"/>
        <end position="96"/>
    </location>
</feature>
<feature type="transmembrane region" description="Helical" evidence="5">
    <location>
        <begin position="179"/>
        <end position="196"/>
    </location>
</feature>
<dbReference type="InterPro" id="IPR004837">
    <property type="entry name" value="NaCa_Exmemb"/>
</dbReference>
<evidence type="ECO:0000259" key="6">
    <source>
        <dbReference type="Pfam" id="PF01699"/>
    </source>
</evidence>
<comment type="subcellular location">
    <subcellularLocation>
        <location evidence="1">Membrane</location>
        <topology evidence="1">Multi-pass membrane protein</topology>
    </subcellularLocation>
</comment>
<dbReference type="GO" id="GO:0005262">
    <property type="term" value="F:calcium channel activity"/>
    <property type="evidence" value="ECO:0007669"/>
    <property type="project" value="TreeGrafter"/>
</dbReference>
<feature type="transmembrane region" description="Helical" evidence="5">
    <location>
        <begin position="278"/>
        <end position="295"/>
    </location>
</feature>
<dbReference type="Gene3D" id="1.20.1420.30">
    <property type="entry name" value="NCX, central ion-binding region"/>
    <property type="match status" value="1"/>
</dbReference>
<evidence type="ECO:0000313" key="7">
    <source>
        <dbReference type="EMBL" id="SEP11138.1"/>
    </source>
</evidence>
<dbReference type="GO" id="GO:0006874">
    <property type="term" value="P:intracellular calcium ion homeostasis"/>
    <property type="evidence" value="ECO:0007669"/>
    <property type="project" value="TreeGrafter"/>
</dbReference>
<dbReference type="GO" id="GO:0005886">
    <property type="term" value="C:plasma membrane"/>
    <property type="evidence" value="ECO:0007669"/>
    <property type="project" value="TreeGrafter"/>
</dbReference>
<gene>
    <name evidence="7" type="ORF">SAMN04490178_110106</name>
</gene>
<dbReference type="Pfam" id="PF01699">
    <property type="entry name" value="Na_Ca_ex"/>
    <property type="match status" value="2"/>
</dbReference>
<evidence type="ECO:0000256" key="2">
    <source>
        <dbReference type="ARBA" id="ARBA00022692"/>
    </source>
</evidence>
<dbReference type="OrthoDB" id="9786081at2"/>
<dbReference type="PANTHER" id="PTHR10846:SF8">
    <property type="entry name" value="INNER MEMBRANE PROTEIN YRBG"/>
    <property type="match status" value="1"/>
</dbReference>
<keyword evidence="3 5" id="KW-1133">Transmembrane helix</keyword>